<evidence type="ECO:0000256" key="2">
    <source>
        <dbReference type="SAM" id="MobiDB-lite"/>
    </source>
</evidence>
<feature type="region of interest" description="Disordered" evidence="2">
    <location>
        <begin position="340"/>
        <end position="360"/>
    </location>
</feature>
<keyword evidence="1" id="KW-0175">Coiled coil</keyword>
<sequence length="535" mass="60545">MRCRGDVHLAASPRVMPLGLTPVPSLSAILPARRPQRLLQPPVFTPGQQPLCLRPPVLHVGAVPDATEWSVNVPIERMWSVTAEYENILTLQRDQQLVALQHRDAEVEHLRKALEALEGRFDEGSIIARIRAKEGEIALGVEERQKELDLFTSLLRMRDQQIAELQGTCEMNGTRLQHLRECLASQTPLLEADLEMRREQLPPRLDELRDEVQQLRAHSKRLEEDLSTQRRDVAGMTCELSAKQDKILRLEADLENSERERRQAQLQCETLQQEGRVHHDRLERELQASREITEQVRKDLAYSEERVLAQQRDRSCFAPTTLNTPESLADEFIMHEQHLPRSRPCRDTRDSFAASSPHHTPFSCMLADQSSVRPVPPPFSWSSTSEPSFQVVSVIKQTDSTLHSVRASDSDFAPSEVPEMWARGQSLSVPALSAALTPSDASLRESGTFFSQSYRPHPGDPVDSKLAEFVNRAQHSEYRGLFCRLGAGAYLCGTQRATLRVRTGGLEALVEGEWIPVEDFVRRMEGTQGIHMHRT</sequence>
<feature type="coiled-coil region" evidence="1">
    <location>
        <begin position="205"/>
        <end position="299"/>
    </location>
</feature>
<reference evidence="3" key="1">
    <citation type="submission" date="2021-01" db="EMBL/GenBank/DDBJ databases">
        <authorList>
            <person name="Corre E."/>
            <person name="Pelletier E."/>
            <person name="Niang G."/>
            <person name="Scheremetjew M."/>
            <person name="Finn R."/>
            <person name="Kale V."/>
            <person name="Holt S."/>
            <person name="Cochrane G."/>
            <person name="Meng A."/>
            <person name="Brown T."/>
            <person name="Cohen L."/>
        </authorList>
    </citation>
    <scope>NUCLEOTIDE SEQUENCE</scope>
</reference>
<dbReference type="AlphaFoldDB" id="A0A7S1EZD0"/>
<protein>
    <submittedName>
        <fullName evidence="3">Uncharacterized protein</fullName>
    </submittedName>
</protein>
<gene>
    <name evidence="3" type="ORF">NSCI0253_LOCUS7621</name>
</gene>
<name>A0A7S1EZD0_NOCSC</name>
<evidence type="ECO:0000256" key="1">
    <source>
        <dbReference type="SAM" id="Coils"/>
    </source>
</evidence>
<feature type="compositionally biased region" description="Basic and acidic residues" evidence="2">
    <location>
        <begin position="340"/>
        <end position="350"/>
    </location>
</feature>
<proteinExistence type="predicted"/>
<evidence type="ECO:0000313" key="3">
    <source>
        <dbReference type="EMBL" id="CAD8833273.1"/>
    </source>
</evidence>
<accession>A0A7S1EZD0</accession>
<organism evidence="3">
    <name type="scientific">Noctiluca scintillans</name>
    <name type="common">Sea sparkle</name>
    <name type="synonym">Red tide dinoflagellate</name>
    <dbReference type="NCBI Taxonomy" id="2966"/>
    <lineage>
        <taxon>Eukaryota</taxon>
        <taxon>Sar</taxon>
        <taxon>Alveolata</taxon>
        <taxon>Dinophyceae</taxon>
        <taxon>Noctilucales</taxon>
        <taxon>Noctilucaceae</taxon>
        <taxon>Noctiluca</taxon>
    </lineage>
</organism>
<dbReference type="EMBL" id="HBFQ01010868">
    <property type="protein sequence ID" value="CAD8833273.1"/>
    <property type="molecule type" value="Transcribed_RNA"/>
</dbReference>